<organism evidence="1 2">
    <name type="scientific">Solanum bulbocastanum</name>
    <name type="common">Wild potato</name>
    <dbReference type="NCBI Taxonomy" id="147425"/>
    <lineage>
        <taxon>Eukaryota</taxon>
        <taxon>Viridiplantae</taxon>
        <taxon>Streptophyta</taxon>
        <taxon>Embryophyta</taxon>
        <taxon>Tracheophyta</taxon>
        <taxon>Spermatophyta</taxon>
        <taxon>Magnoliopsida</taxon>
        <taxon>eudicotyledons</taxon>
        <taxon>Gunneridae</taxon>
        <taxon>Pentapetalae</taxon>
        <taxon>asterids</taxon>
        <taxon>lamiids</taxon>
        <taxon>Solanales</taxon>
        <taxon>Solanaceae</taxon>
        <taxon>Solanoideae</taxon>
        <taxon>Solaneae</taxon>
        <taxon>Solanum</taxon>
    </lineage>
</organism>
<comment type="caution">
    <text evidence="1">The sequence shown here is derived from an EMBL/GenBank/DDBJ whole genome shotgun (WGS) entry which is preliminary data.</text>
</comment>
<evidence type="ECO:0000313" key="1">
    <source>
        <dbReference type="EMBL" id="KAK6776071.1"/>
    </source>
</evidence>
<dbReference type="Proteomes" id="UP001371456">
    <property type="component" value="Unassembled WGS sequence"/>
</dbReference>
<reference evidence="1 2" key="1">
    <citation type="submission" date="2024-02" db="EMBL/GenBank/DDBJ databases">
        <title>de novo genome assembly of Solanum bulbocastanum strain 11H21.</title>
        <authorList>
            <person name="Hosaka A.J."/>
        </authorList>
    </citation>
    <scope>NUCLEOTIDE SEQUENCE [LARGE SCALE GENOMIC DNA]</scope>
    <source>
        <tissue evidence="1">Young leaves</tissue>
    </source>
</reference>
<proteinExistence type="predicted"/>
<keyword evidence="2" id="KW-1185">Reference proteome</keyword>
<dbReference type="EMBL" id="JBANQN010000011">
    <property type="protein sequence ID" value="KAK6776071.1"/>
    <property type="molecule type" value="Genomic_DNA"/>
</dbReference>
<gene>
    <name evidence="1" type="ORF">RDI58_027072</name>
</gene>
<dbReference type="PANTHER" id="PTHR35218:SF9">
    <property type="entry name" value="ENDONUCLEASE_EXONUCLEASE_PHOSPHATASE DOMAIN-CONTAINING PROTEIN"/>
    <property type="match status" value="1"/>
</dbReference>
<name>A0AAN8T047_SOLBU</name>
<dbReference type="PANTHER" id="PTHR35218">
    <property type="entry name" value="RNASE H DOMAIN-CONTAINING PROTEIN"/>
    <property type="match status" value="1"/>
</dbReference>
<sequence>MVKVLHHLKSCLFSYIYASPDLNTIMNLYVELCQIALTHKIDWVIRGDFNEVLHAKEKLGGPSINNSLIDHLRNCLIKYGMVDLGYKGYKYN</sequence>
<evidence type="ECO:0000313" key="2">
    <source>
        <dbReference type="Proteomes" id="UP001371456"/>
    </source>
</evidence>
<protein>
    <submittedName>
        <fullName evidence="1">Uncharacterized protein</fullName>
    </submittedName>
</protein>
<dbReference type="AlphaFoldDB" id="A0AAN8T047"/>
<accession>A0AAN8T047</accession>